<feature type="compositionally biased region" description="Low complexity" evidence="1">
    <location>
        <begin position="111"/>
        <end position="122"/>
    </location>
</feature>
<dbReference type="AlphaFoldDB" id="A0AAW1RP37"/>
<keyword evidence="3" id="KW-1185">Reference proteome</keyword>
<reference evidence="2 3" key="1">
    <citation type="journal article" date="2024" name="Nat. Commun.">
        <title>Phylogenomics reveals the evolutionary origins of lichenization in chlorophyte algae.</title>
        <authorList>
            <person name="Puginier C."/>
            <person name="Libourel C."/>
            <person name="Otte J."/>
            <person name="Skaloud P."/>
            <person name="Haon M."/>
            <person name="Grisel S."/>
            <person name="Petersen M."/>
            <person name="Berrin J.G."/>
            <person name="Delaux P.M."/>
            <person name="Dal Grande F."/>
            <person name="Keller J."/>
        </authorList>
    </citation>
    <scope>NUCLEOTIDE SEQUENCE [LARGE SCALE GENOMIC DNA]</scope>
    <source>
        <strain evidence="2 3">SAG 245.80</strain>
    </source>
</reference>
<organism evidence="2 3">
    <name type="scientific">Elliptochloris bilobata</name>
    <dbReference type="NCBI Taxonomy" id="381761"/>
    <lineage>
        <taxon>Eukaryota</taxon>
        <taxon>Viridiplantae</taxon>
        <taxon>Chlorophyta</taxon>
        <taxon>core chlorophytes</taxon>
        <taxon>Trebouxiophyceae</taxon>
        <taxon>Trebouxiophyceae incertae sedis</taxon>
        <taxon>Elliptochloris clade</taxon>
        <taxon>Elliptochloris</taxon>
    </lineage>
</organism>
<proteinExistence type="predicted"/>
<protein>
    <recommendedName>
        <fullName evidence="4">BZIP domain-containing protein</fullName>
    </recommendedName>
</protein>
<gene>
    <name evidence="2" type="ORF">WJX81_000781</name>
</gene>
<feature type="compositionally biased region" description="Low complexity" evidence="1">
    <location>
        <begin position="164"/>
        <end position="177"/>
    </location>
</feature>
<dbReference type="Proteomes" id="UP001445335">
    <property type="component" value="Unassembled WGS sequence"/>
</dbReference>
<sequence>MEVGWNDGDIDDLLDRMLQQNAQDHSNSHRPDAAGGLLPNIWSRGADIDVKIEDGVQTLQARTFTDVLANMAGDLTGSGPGAEANSAGALPLSSGSMGGAGAGSSRGGVDGVPPGSAPAWPGGALGNDGSAQGGSTFAGGMGERALSMPDLSYGESSAQQVDSPGNAKARGRNAARPGSKEVHAQRLQQRKTRRREKDRIEEMQATLEELAVEKDKLARHNAGLQAELGADEEELRKLRAAEESALPALADEELAVRFGGDVTLTARGTPVTLSPDQIRAMTREELTDWWRLYVRTLAGLLEAAEGAPGAQPPPDVLQQVQQLQREALFLHIRAAVTNANSVKHFVANGVVDPSASVPEAPCTPAAWWPIAKALDLSQAQRTQLSALWVSFEARVARVLAARRHLHQRIGATMPNGYMGRDFAVNFLKAQLWLPRWPGAHEAMDALKFNLRQEHIVIYDFVSNFHQILTPLQNARCIVRSYPYVPDSAAIATCVAARCGAQSARERLKVKREAPPLAQPQL</sequence>
<feature type="compositionally biased region" description="Gly residues" evidence="1">
    <location>
        <begin position="96"/>
        <end position="110"/>
    </location>
</feature>
<feature type="region of interest" description="Disordered" evidence="1">
    <location>
        <begin position="96"/>
        <end position="198"/>
    </location>
</feature>
<evidence type="ECO:0000256" key="1">
    <source>
        <dbReference type="SAM" id="MobiDB-lite"/>
    </source>
</evidence>
<evidence type="ECO:0000313" key="2">
    <source>
        <dbReference type="EMBL" id="KAK9835310.1"/>
    </source>
</evidence>
<comment type="caution">
    <text evidence="2">The sequence shown here is derived from an EMBL/GenBank/DDBJ whole genome shotgun (WGS) entry which is preliminary data.</text>
</comment>
<name>A0AAW1RP37_9CHLO</name>
<evidence type="ECO:0000313" key="3">
    <source>
        <dbReference type="Proteomes" id="UP001445335"/>
    </source>
</evidence>
<dbReference type="CDD" id="cd14686">
    <property type="entry name" value="bZIP"/>
    <property type="match status" value="1"/>
</dbReference>
<dbReference type="EMBL" id="JALJOU010000028">
    <property type="protein sequence ID" value="KAK9835310.1"/>
    <property type="molecule type" value="Genomic_DNA"/>
</dbReference>
<accession>A0AAW1RP37</accession>
<evidence type="ECO:0008006" key="4">
    <source>
        <dbReference type="Google" id="ProtNLM"/>
    </source>
</evidence>
<feature type="compositionally biased region" description="Polar residues" evidence="1">
    <location>
        <begin position="154"/>
        <end position="163"/>
    </location>
</feature>